<comment type="caution">
    <text evidence="2">The sequence shown here is derived from an EMBL/GenBank/DDBJ whole genome shotgun (WGS) entry which is preliminary data.</text>
</comment>
<dbReference type="Proteomes" id="UP000325081">
    <property type="component" value="Unassembled WGS sequence"/>
</dbReference>
<dbReference type="GO" id="GO:0032259">
    <property type="term" value="P:methylation"/>
    <property type="evidence" value="ECO:0007669"/>
    <property type="project" value="UniProtKB-KW"/>
</dbReference>
<keyword evidence="2" id="KW-0808">Transferase</keyword>
<name>A0A5A7R108_STRAF</name>
<feature type="compositionally biased region" description="Acidic residues" evidence="1">
    <location>
        <begin position="36"/>
        <end position="77"/>
    </location>
</feature>
<dbReference type="GO" id="GO:0008168">
    <property type="term" value="F:methyltransferase activity"/>
    <property type="evidence" value="ECO:0007669"/>
    <property type="project" value="UniProtKB-KW"/>
</dbReference>
<sequence>MTQNCSFRHHSSRPMPDHLTSRSEMQTRQRERDVEGLDDELSSEEGECREEAVDDEEDGGEGVDADVEVGDALEELESGGGEEGVVAGEEDLDGAGGPAEDLVETVGEVDGSSAAEGVAARDAVDGAPAAVVHAVARHHVLGDRAVDPPDAIAPLRVVFVPQEMTAIASAAVGASSGGRGTSSAPGGLPFLTEK</sequence>
<dbReference type="AlphaFoldDB" id="A0A5A7R108"/>
<reference evidence="3" key="1">
    <citation type="journal article" date="2019" name="Curr. Biol.">
        <title>Genome Sequence of Striga asiatica Provides Insight into the Evolution of Plant Parasitism.</title>
        <authorList>
            <person name="Yoshida S."/>
            <person name="Kim S."/>
            <person name="Wafula E.K."/>
            <person name="Tanskanen J."/>
            <person name="Kim Y.M."/>
            <person name="Honaas L."/>
            <person name="Yang Z."/>
            <person name="Spallek T."/>
            <person name="Conn C.E."/>
            <person name="Ichihashi Y."/>
            <person name="Cheong K."/>
            <person name="Cui S."/>
            <person name="Der J.P."/>
            <person name="Gundlach H."/>
            <person name="Jiao Y."/>
            <person name="Hori C."/>
            <person name="Ishida J.K."/>
            <person name="Kasahara H."/>
            <person name="Kiba T."/>
            <person name="Kim M.S."/>
            <person name="Koo N."/>
            <person name="Laohavisit A."/>
            <person name="Lee Y.H."/>
            <person name="Lumba S."/>
            <person name="McCourt P."/>
            <person name="Mortimer J.C."/>
            <person name="Mutuku J.M."/>
            <person name="Nomura T."/>
            <person name="Sasaki-Sekimoto Y."/>
            <person name="Seto Y."/>
            <person name="Wang Y."/>
            <person name="Wakatake T."/>
            <person name="Sakakibara H."/>
            <person name="Demura T."/>
            <person name="Yamaguchi S."/>
            <person name="Yoneyama K."/>
            <person name="Manabe R.I."/>
            <person name="Nelson D.C."/>
            <person name="Schulman A.H."/>
            <person name="Timko M.P."/>
            <person name="dePamphilis C.W."/>
            <person name="Choi D."/>
            <person name="Shirasu K."/>
        </authorList>
    </citation>
    <scope>NUCLEOTIDE SEQUENCE [LARGE SCALE GENOMIC DNA]</scope>
    <source>
        <strain evidence="3">cv. UVA1</strain>
    </source>
</reference>
<feature type="compositionally biased region" description="Basic and acidic residues" evidence="1">
    <location>
        <begin position="15"/>
        <end position="35"/>
    </location>
</feature>
<accession>A0A5A7R108</accession>
<feature type="region of interest" description="Disordered" evidence="1">
    <location>
        <begin position="1"/>
        <end position="99"/>
    </location>
</feature>
<keyword evidence="3" id="KW-1185">Reference proteome</keyword>
<protein>
    <submittedName>
        <fullName evidence="2">S-adenosyl-L-methionine-dependentmethyltransferases superfamily protein</fullName>
    </submittedName>
</protein>
<organism evidence="2 3">
    <name type="scientific">Striga asiatica</name>
    <name type="common">Asiatic witchweed</name>
    <name type="synonym">Buchnera asiatica</name>
    <dbReference type="NCBI Taxonomy" id="4170"/>
    <lineage>
        <taxon>Eukaryota</taxon>
        <taxon>Viridiplantae</taxon>
        <taxon>Streptophyta</taxon>
        <taxon>Embryophyta</taxon>
        <taxon>Tracheophyta</taxon>
        <taxon>Spermatophyta</taxon>
        <taxon>Magnoliopsida</taxon>
        <taxon>eudicotyledons</taxon>
        <taxon>Gunneridae</taxon>
        <taxon>Pentapetalae</taxon>
        <taxon>asterids</taxon>
        <taxon>lamiids</taxon>
        <taxon>Lamiales</taxon>
        <taxon>Orobanchaceae</taxon>
        <taxon>Buchnereae</taxon>
        <taxon>Striga</taxon>
    </lineage>
</organism>
<evidence type="ECO:0000313" key="2">
    <source>
        <dbReference type="EMBL" id="GER50074.1"/>
    </source>
</evidence>
<evidence type="ECO:0000256" key="1">
    <source>
        <dbReference type="SAM" id="MobiDB-lite"/>
    </source>
</evidence>
<feature type="region of interest" description="Disordered" evidence="1">
    <location>
        <begin position="171"/>
        <end position="194"/>
    </location>
</feature>
<keyword evidence="2" id="KW-0489">Methyltransferase</keyword>
<dbReference type="EMBL" id="BKCP01009070">
    <property type="protein sequence ID" value="GER50074.1"/>
    <property type="molecule type" value="Genomic_DNA"/>
</dbReference>
<gene>
    <name evidence="2" type="ORF">STAS_27355</name>
</gene>
<evidence type="ECO:0000313" key="3">
    <source>
        <dbReference type="Proteomes" id="UP000325081"/>
    </source>
</evidence>
<proteinExistence type="predicted"/>